<dbReference type="EMBL" id="QSND01000002">
    <property type="protein sequence ID" value="KAA6451641.1"/>
    <property type="molecule type" value="Genomic_DNA"/>
</dbReference>
<dbReference type="Pfam" id="PF14493">
    <property type="entry name" value="HTH_40"/>
    <property type="match status" value="1"/>
</dbReference>
<name>A0A5M8RV57_9BACI</name>
<evidence type="ECO:0000256" key="1">
    <source>
        <dbReference type="ARBA" id="ARBA00023015"/>
    </source>
</evidence>
<evidence type="ECO:0000259" key="3">
    <source>
        <dbReference type="Pfam" id="PF14493"/>
    </source>
</evidence>
<evidence type="ECO:0000313" key="4">
    <source>
        <dbReference type="EMBL" id="KAA6451641.1"/>
    </source>
</evidence>
<dbReference type="STRING" id="1925020.BTA30_02385"/>
<dbReference type="InterPro" id="IPR008308">
    <property type="entry name" value="YpbB-like"/>
</dbReference>
<protein>
    <recommendedName>
        <fullName evidence="3">Helicase Helix-turn-helix domain-containing protein</fullName>
    </recommendedName>
</protein>
<dbReference type="RefSeq" id="WP_148957490.1">
    <property type="nucleotide sequence ID" value="NZ_QSND01000002.1"/>
</dbReference>
<comment type="caution">
    <text evidence="4">The sequence shown here is derived from an EMBL/GenBank/DDBJ whole genome shotgun (WGS) entry which is preliminary data.</text>
</comment>
<gene>
    <name evidence="4" type="ORF">DX927_13000</name>
</gene>
<dbReference type="AlphaFoldDB" id="A0A5M8RV57"/>
<keyword evidence="1" id="KW-0805">Transcription regulation</keyword>
<dbReference type="InterPro" id="IPR016032">
    <property type="entry name" value="Sig_transdc_resp-reg_C-effctor"/>
</dbReference>
<keyword evidence="2" id="KW-0804">Transcription</keyword>
<dbReference type="InterPro" id="IPR029491">
    <property type="entry name" value="Helicase_HTH"/>
</dbReference>
<dbReference type="PIRSF" id="PIRSF021350">
    <property type="entry name" value="UCP021350"/>
    <property type="match status" value="1"/>
</dbReference>
<dbReference type="Proteomes" id="UP000324326">
    <property type="component" value="Unassembled WGS sequence"/>
</dbReference>
<dbReference type="GO" id="GO:0003677">
    <property type="term" value="F:DNA binding"/>
    <property type="evidence" value="ECO:0007669"/>
    <property type="project" value="InterPro"/>
</dbReference>
<dbReference type="GO" id="GO:0006355">
    <property type="term" value="P:regulation of DNA-templated transcription"/>
    <property type="evidence" value="ECO:0007669"/>
    <property type="project" value="InterPro"/>
</dbReference>
<dbReference type="Gene3D" id="1.10.10.1390">
    <property type="entry name" value="ATP-dependent DNA helicase RecQ"/>
    <property type="match status" value="1"/>
</dbReference>
<evidence type="ECO:0000313" key="5">
    <source>
        <dbReference type="Proteomes" id="UP000324326"/>
    </source>
</evidence>
<reference evidence="4 5" key="1">
    <citation type="submission" date="2018-08" db="EMBL/GenBank/DDBJ databases">
        <title>Bacillus phenotypic plasticity.</title>
        <authorList>
            <person name="Hurtado E."/>
        </authorList>
    </citation>
    <scope>NUCLEOTIDE SEQUENCE [LARGE SCALE GENOMIC DNA]</scope>
    <source>
        <strain evidence="4 5">427</strain>
    </source>
</reference>
<feature type="domain" description="Helicase Helix-turn-helix" evidence="3">
    <location>
        <begin position="256"/>
        <end position="344"/>
    </location>
</feature>
<organism evidence="4 5">
    <name type="scientific">Bacillus swezeyi</name>
    <dbReference type="NCBI Taxonomy" id="1925020"/>
    <lineage>
        <taxon>Bacteria</taxon>
        <taxon>Bacillati</taxon>
        <taxon>Bacillota</taxon>
        <taxon>Bacilli</taxon>
        <taxon>Bacillales</taxon>
        <taxon>Bacillaceae</taxon>
        <taxon>Bacillus</taxon>
    </lineage>
</organism>
<proteinExistence type="predicted"/>
<sequence length="352" mass="40760">MSVYFFDAVVLDILSSMRGERSPSAVFHLLKGKRSSQTIQDAGLFAVSKYFGFSPSLSRDQLNSSVQKLKQKSFIAEKTGTDAYAVTESGEQELARCFSMHPWPKHFHGAYYQAAAKIMWGRMSLLLQVLSNRRYRERAYLPITKDYQIQNWVRHYLRSRNTEEVAARFHKELKERLSALNDDEQASVFVHSLTSARKAGFTFKQLAENMHRDEWYIYALFWDVLHYFIQSAQNGESPILQTLIHDMSFQDALTQSTRKTLLLIKEGKSIDRIAEIRNLKTATIEDHIVEIAIREPAFSIERYVSKEEQKIIADFAKTNQTNKIRHIKEGLGDRFSYFKIRLALSKTVSRHG</sequence>
<dbReference type="SUPFAM" id="SSF46894">
    <property type="entry name" value="C-terminal effector domain of the bipartite response regulators"/>
    <property type="match status" value="1"/>
</dbReference>
<evidence type="ECO:0000256" key="2">
    <source>
        <dbReference type="ARBA" id="ARBA00023163"/>
    </source>
</evidence>
<accession>A0A5M8RV57</accession>